<dbReference type="GO" id="GO:0006308">
    <property type="term" value="P:DNA catabolic process"/>
    <property type="evidence" value="ECO:0007669"/>
    <property type="project" value="UniProtKB-UniRule"/>
</dbReference>
<dbReference type="NCBIfam" id="TIGR01280">
    <property type="entry name" value="xseB"/>
    <property type="match status" value="1"/>
</dbReference>
<dbReference type="AlphaFoldDB" id="A0A5B9ML21"/>
<sequence>MAKKKQSTATKSQADNEPPIDFESALAEVETVVEALEGGELGLSESLVQYERGIEKIKLCHQVLQRAEKRIAVLTSVDEDGTASVEPVDTGQGSKLPPNGAEAAAGRKPARKSRGSVSDVDETGGLF</sequence>
<comment type="catalytic activity">
    <reaction evidence="6">
        <text>Exonucleolytic cleavage in either 5'- to 3'- or 3'- to 5'-direction to yield nucleoside 5'-phosphates.</text>
        <dbReference type="EC" id="3.1.11.6"/>
    </reaction>
</comment>
<evidence type="ECO:0000256" key="7">
    <source>
        <dbReference type="SAM" id="MobiDB-lite"/>
    </source>
</evidence>
<organism evidence="8 9">
    <name type="scientific">Stieleria maiorica</name>
    <dbReference type="NCBI Taxonomy" id="2795974"/>
    <lineage>
        <taxon>Bacteria</taxon>
        <taxon>Pseudomonadati</taxon>
        <taxon>Planctomycetota</taxon>
        <taxon>Planctomycetia</taxon>
        <taxon>Pirellulales</taxon>
        <taxon>Pirellulaceae</taxon>
        <taxon>Stieleria</taxon>
    </lineage>
</organism>
<dbReference type="SUPFAM" id="SSF116842">
    <property type="entry name" value="XseB-like"/>
    <property type="match status" value="1"/>
</dbReference>
<keyword evidence="2 6" id="KW-0963">Cytoplasm</keyword>
<keyword evidence="5 6" id="KW-0269">Exonuclease</keyword>
<dbReference type="KEGG" id="smam:Mal15_60420"/>
<dbReference type="Pfam" id="PF02609">
    <property type="entry name" value="Exonuc_VII_S"/>
    <property type="match status" value="1"/>
</dbReference>
<proteinExistence type="inferred from homology"/>
<dbReference type="RefSeq" id="WP_147870968.1">
    <property type="nucleotide sequence ID" value="NZ_CP036264.1"/>
</dbReference>
<evidence type="ECO:0000313" key="9">
    <source>
        <dbReference type="Proteomes" id="UP000321353"/>
    </source>
</evidence>
<reference evidence="8 9" key="1">
    <citation type="submission" date="2019-02" db="EMBL/GenBank/DDBJ databases">
        <title>Planctomycetal bacteria perform biofilm scaping via a novel small molecule.</title>
        <authorList>
            <person name="Jeske O."/>
            <person name="Boedeker C."/>
            <person name="Wiegand S."/>
            <person name="Breitling P."/>
            <person name="Kallscheuer N."/>
            <person name="Jogler M."/>
            <person name="Rohde M."/>
            <person name="Petersen J."/>
            <person name="Medema M.H."/>
            <person name="Surup F."/>
            <person name="Jogler C."/>
        </authorList>
    </citation>
    <scope>NUCLEOTIDE SEQUENCE [LARGE SCALE GENOMIC DNA]</scope>
    <source>
        <strain evidence="8 9">Mal15</strain>
    </source>
</reference>
<keyword evidence="3 6" id="KW-0540">Nuclease</keyword>
<comment type="similarity">
    <text evidence="1 6">Belongs to the XseB family.</text>
</comment>
<name>A0A5B9ML21_9BACT</name>
<dbReference type="PANTHER" id="PTHR34137:SF1">
    <property type="entry name" value="EXODEOXYRIBONUCLEASE 7 SMALL SUBUNIT"/>
    <property type="match status" value="1"/>
</dbReference>
<evidence type="ECO:0000256" key="4">
    <source>
        <dbReference type="ARBA" id="ARBA00022801"/>
    </source>
</evidence>
<comment type="function">
    <text evidence="6">Bidirectionally degrades single-stranded DNA into large acid-insoluble oligonucleotides, which are then degraded further into small acid-soluble oligonucleotides.</text>
</comment>
<evidence type="ECO:0000256" key="2">
    <source>
        <dbReference type="ARBA" id="ARBA00022490"/>
    </source>
</evidence>
<dbReference type="Proteomes" id="UP000321353">
    <property type="component" value="Chromosome"/>
</dbReference>
<dbReference type="PANTHER" id="PTHR34137">
    <property type="entry name" value="EXODEOXYRIBONUCLEASE 7 SMALL SUBUNIT"/>
    <property type="match status" value="1"/>
</dbReference>
<feature type="region of interest" description="Disordered" evidence="7">
    <location>
        <begin position="78"/>
        <end position="127"/>
    </location>
</feature>
<dbReference type="HAMAP" id="MF_00337">
    <property type="entry name" value="Exonuc_7_S"/>
    <property type="match status" value="1"/>
</dbReference>
<comment type="subunit">
    <text evidence="6">Heterooligomer composed of large and small subunits.</text>
</comment>
<protein>
    <recommendedName>
        <fullName evidence="6">Exodeoxyribonuclease 7 small subunit</fullName>
        <ecNumber evidence="6">3.1.11.6</ecNumber>
    </recommendedName>
    <alternativeName>
        <fullName evidence="6">Exodeoxyribonuclease VII small subunit</fullName>
        <shortName evidence="6">Exonuclease VII small subunit</shortName>
    </alternativeName>
</protein>
<dbReference type="GO" id="GO:0008855">
    <property type="term" value="F:exodeoxyribonuclease VII activity"/>
    <property type="evidence" value="ECO:0007669"/>
    <property type="project" value="UniProtKB-UniRule"/>
</dbReference>
<evidence type="ECO:0000313" key="8">
    <source>
        <dbReference type="EMBL" id="QEG01959.1"/>
    </source>
</evidence>
<dbReference type="EC" id="3.1.11.6" evidence="6"/>
<dbReference type="GO" id="GO:0009318">
    <property type="term" value="C:exodeoxyribonuclease VII complex"/>
    <property type="evidence" value="ECO:0007669"/>
    <property type="project" value="UniProtKB-UniRule"/>
</dbReference>
<evidence type="ECO:0000256" key="5">
    <source>
        <dbReference type="ARBA" id="ARBA00022839"/>
    </source>
</evidence>
<evidence type="ECO:0000256" key="6">
    <source>
        <dbReference type="HAMAP-Rule" id="MF_00337"/>
    </source>
</evidence>
<keyword evidence="4 6" id="KW-0378">Hydrolase</keyword>
<feature type="region of interest" description="Disordered" evidence="7">
    <location>
        <begin position="1"/>
        <end position="22"/>
    </location>
</feature>
<dbReference type="GO" id="GO:0005829">
    <property type="term" value="C:cytosol"/>
    <property type="evidence" value="ECO:0007669"/>
    <property type="project" value="TreeGrafter"/>
</dbReference>
<comment type="subcellular location">
    <subcellularLocation>
        <location evidence="6">Cytoplasm</location>
    </subcellularLocation>
</comment>
<dbReference type="InterPro" id="IPR037004">
    <property type="entry name" value="Exonuc_VII_ssu_sf"/>
</dbReference>
<dbReference type="InterPro" id="IPR003761">
    <property type="entry name" value="Exonuc_VII_S"/>
</dbReference>
<evidence type="ECO:0000256" key="1">
    <source>
        <dbReference type="ARBA" id="ARBA00009998"/>
    </source>
</evidence>
<dbReference type="EMBL" id="CP036264">
    <property type="protein sequence ID" value="QEG01959.1"/>
    <property type="molecule type" value="Genomic_DNA"/>
</dbReference>
<accession>A0A5B9ML21</accession>
<dbReference type="Gene3D" id="1.10.287.1040">
    <property type="entry name" value="Exonuclease VII, small subunit"/>
    <property type="match status" value="1"/>
</dbReference>
<evidence type="ECO:0000256" key="3">
    <source>
        <dbReference type="ARBA" id="ARBA00022722"/>
    </source>
</evidence>
<keyword evidence="9" id="KW-1185">Reference proteome</keyword>
<gene>
    <name evidence="6 8" type="primary">xseB</name>
    <name evidence="8" type="ORF">Mal15_60420</name>
</gene>